<accession>A0A1F5SMQ1</accession>
<gene>
    <name evidence="2" type="ORF">A2227_05275</name>
</gene>
<evidence type="ECO:0000313" key="2">
    <source>
        <dbReference type="EMBL" id="OGF27987.1"/>
    </source>
</evidence>
<name>A0A1F5SMQ1_9BACT</name>
<evidence type="ECO:0000256" key="1">
    <source>
        <dbReference type="SAM" id="MobiDB-lite"/>
    </source>
</evidence>
<feature type="region of interest" description="Disordered" evidence="1">
    <location>
        <begin position="65"/>
        <end position="87"/>
    </location>
</feature>
<protein>
    <submittedName>
        <fullName evidence="2">Uncharacterized protein</fullName>
    </submittedName>
</protein>
<comment type="caution">
    <text evidence="2">The sequence shown here is derived from an EMBL/GenBank/DDBJ whole genome shotgun (WGS) entry which is preliminary data.</text>
</comment>
<organism evidence="2 3">
    <name type="scientific">Candidatus Falkowbacteria bacterium RIFOXYA2_FULL_47_19</name>
    <dbReference type="NCBI Taxonomy" id="1797994"/>
    <lineage>
        <taxon>Bacteria</taxon>
        <taxon>Candidatus Falkowiibacteriota</taxon>
    </lineage>
</organism>
<proteinExistence type="predicted"/>
<reference evidence="2 3" key="1">
    <citation type="journal article" date="2016" name="Nat. Commun.">
        <title>Thousands of microbial genomes shed light on interconnected biogeochemical processes in an aquifer system.</title>
        <authorList>
            <person name="Anantharaman K."/>
            <person name="Brown C.T."/>
            <person name="Hug L.A."/>
            <person name="Sharon I."/>
            <person name="Castelle C.J."/>
            <person name="Probst A.J."/>
            <person name="Thomas B.C."/>
            <person name="Singh A."/>
            <person name="Wilkins M.J."/>
            <person name="Karaoz U."/>
            <person name="Brodie E.L."/>
            <person name="Williams K.H."/>
            <person name="Hubbard S.S."/>
            <person name="Banfield J.F."/>
        </authorList>
    </citation>
    <scope>NUCLEOTIDE SEQUENCE [LARGE SCALE GENOMIC DNA]</scope>
</reference>
<dbReference type="AlphaFoldDB" id="A0A1F5SMQ1"/>
<evidence type="ECO:0000313" key="3">
    <source>
        <dbReference type="Proteomes" id="UP000178367"/>
    </source>
</evidence>
<sequence>MTENAKTRVTEDGVLVDHKCFICGKIAGRIRVGSKIAKGAKLICADCQGKWDLLKKSAEMFRKEARESRNPFGGKNPFGDIFKDWGK</sequence>
<dbReference type="STRING" id="1797994.A2227_05275"/>
<dbReference type="Proteomes" id="UP000178367">
    <property type="component" value="Unassembled WGS sequence"/>
</dbReference>
<dbReference type="EMBL" id="MFGB01000005">
    <property type="protein sequence ID" value="OGF27987.1"/>
    <property type="molecule type" value="Genomic_DNA"/>
</dbReference>